<dbReference type="EMBL" id="BAABGY010000011">
    <property type="protein sequence ID" value="GAA4338267.1"/>
    <property type="molecule type" value="Genomic_DNA"/>
</dbReference>
<dbReference type="Proteomes" id="UP001501725">
    <property type="component" value="Unassembled WGS sequence"/>
</dbReference>
<evidence type="ECO:0000313" key="5">
    <source>
        <dbReference type="EMBL" id="GAA4338267.1"/>
    </source>
</evidence>
<dbReference type="PANTHER" id="PTHR43464:SF19">
    <property type="entry name" value="UBIQUINONE BIOSYNTHESIS O-METHYLTRANSFERASE, MITOCHONDRIAL"/>
    <property type="match status" value="1"/>
</dbReference>
<evidence type="ECO:0000256" key="2">
    <source>
        <dbReference type="ARBA" id="ARBA00022679"/>
    </source>
</evidence>
<dbReference type="SUPFAM" id="SSF53335">
    <property type="entry name" value="S-adenosyl-L-methionine-dependent methyltransferases"/>
    <property type="match status" value="1"/>
</dbReference>
<keyword evidence="3" id="KW-0949">S-adenosyl-L-methionine</keyword>
<keyword evidence="1" id="KW-0489">Methyltransferase</keyword>
<gene>
    <name evidence="5" type="ORF">GCM10023184_34600</name>
</gene>
<evidence type="ECO:0000313" key="6">
    <source>
        <dbReference type="Proteomes" id="UP001501725"/>
    </source>
</evidence>
<name>A0ABP8HF04_9BACT</name>
<evidence type="ECO:0000256" key="1">
    <source>
        <dbReference type="ARBA" id="ARBA00022603"/>
    </source>
</evidence>
<dbReference type="InterPro" id="IPR041698">
    <property type="entry name" value="Methyltransf_25"/>
</dbReference>
<dbReference type="RefSeq" id="WP_345257053.1">
    <property type="nucleotide sequence ID" value="NZ_BAABGY010000011.1"/>
</dbReference>
<sequence length="274" mass="30783">MSRPASPLTETPAAAAFSRQSAHFDSTYGSNDIIAYKRARVRAATVRWLRPGSRILELNAGTGEDALYLAGQGHRVHATDLSTGMLEALGRKVRAAGAGDSVTWEQCSFEALDGLQHRGPFDHLFSNFGGLNCTGDLPSVLRQASVLLRPGGTATLVIIPPFCLWETLLLFKGEFRTALRRFFSHGGRTATIDGLPFTCWYYSPRAVRRMVAEEFDVLDLEGLCTLVPPSYRERFPQRWPRLYRILQRLEDRFKSSRPWRGIGDYFIITLRKKS</sequence>
<organism evidence="5 6">
    <name type="scientific">Flaviaesturariibacter amylovorans</name>
    <dbReference type="NCBI Taxonomy" id="1084520"/>
    <lineage>
        <taxon>Bacteria</taxon>
        <taxon>Pseudomonadati</taxon>
        <taxon>Bacteroidota</taxon>
        <taxon>Chitinophagia</taxon>
        <taxon>Chitinophagales</taxon>
        <taxon>Chitinophagaceae</taxon>
        <taxon>Flaviaestuariibacter</taxon>
    </lineage>
</organism>
<dbReference type="PANTHER" id="PTHR43464">
    <property type="entry name" value="METHYLTRANSFERASE"/>
    <property type="match status" value="1"/>
</dbReference>
<evidence type="ECO:0000256" key="3">
    <source>
        <dbReference type="ARBA" id="ARBA00022691"/>
    </source>
</evidence>
<keyword evidence="2" id="KW-0808">Transferase</keyword>
<keyword evidence="6" id="KW-1185">Reference proteome</keyword>
<comment type="caution">
    <text evidence="5">The sequence shown here is derived from an EMBL/GenBank/DDBJ whole genome shotgun (WGS) entry which is preliminary data.</text>
</comment>
<proteinExistence type="predicted"/>
<accession>A0ABP8HF04</accession>
<reference evidence="6" key="1">
    <citation type="journal article" date="2019" name="Int. J. Syst. Evol. Microbiol.">
        <title>The Global Catalogue of Microorganisms (GCM) 10K type strain sequencing project: providing services to taxonomists for standard genome sequencing and annotation.</title>
        <authorList>
            <consortium name="The Broad Institute Genomics Platform"/>
            <consortium name="The Broad Institute Genome Sequencing Center for Infectious Disease"/>
            <person name="Wu L."/>
            <person name="Ma J."/>
        </authorList>
    </citation>
    <scope>NUCLEOTIDE SEQUENCE [LARGE SCALE GENOMIC DNA]</scope>
    <source>
        <strain evidence="6">JCM 17919</strain>
    </source>
</reference>
<dbReference type="CDD" id="cd02440">
    <property type="entry name" value="AdoMet_MTases"/>
    <property type="match status" value="1"/>
</dbReference>
<dbReference type="InterPro" id="IPR029063">
    <property type="entry name" value="SAM-dependent_MTases_sf"/>
</dbReference>
<dbReference type="Gene3D" id="3.40.50.150">
    <property type="entry name" value="Vaccinia Virus protein VP39"/>
    <property type="match status" value="1"/>
</dbReference>
<protein>
    <recommendedName>
        <fullName evidence="4">Methyltransferase domain-containing protein</fullName>
    </recommendedName>
</protein>
<evidence type="ECO:0000259" key="4">
    <source>
        <dbReference type="Pfam" id="PF13649"/>
    </source>
</evidence>
<feature type="domain" description="Methyltransferase" evidence="4">
    <location>
        <begin position="55"/>
        <end position="152"/>
    </location>
</feature>
<dbReference type="Pfam" id="PF13649">
    <property type="entry name" value="Methyltransf_25"/>
    <property type="match status" value="1"/>
</dbReference>